<keyword evidence="2" id="KW-0472">Membrane</keyword>
<evidence type="ECO:0000256" key="2">
    <source>
        <dbReference type="SAM" id="Phobius"/>
    </source>
</evidence>
<organism evidence="3 4">
    <name type="scientific">Saccharomonospora azurea NA-128</name>
    <dbReference type="NCBI Taxonomy" id="882081"/>
    <lineage>
        <taxon>Bacteria</taxon>
        <taxon>Bacillati</taxon>
        <taxon>Actinomycetota</taxon>
        <taxon>Actinomycetes</taxon>
        <taxon>Pseudonocardiales</taxon>
        <taxon>Pseudonocardiaceae</taxon>
        <taxon>Saccharomonospora</taxon>
    </lineage>
</organism>
<feature type="region of interest" description="Disordered" evidence="1">
    <location>
        <begin position="1"/>
        <end position="21"/>
    </location>
</feature>
<evidence type="ECO:0000313" key="3">
    <source>
        <dbReference type="EMBL" id="EHY87982.1"/>
    </source>
</evidence>
<keyword evidence="2" id="KW-1133">Transmembrane helix</keyword>
<reference evidence="3 4" key="1">
    <citation type="journal article" date="2012" name="Stand. Genomic Sci.">
        <title>Genome sequence of the soil bacterium Saccharomonospora azurea type strain (NA-128(T)).</title>
        <authorList>
            <person name="Klenk H.P."/>
            <person name="Held B."/>
            <person name="Lucas S."/>
            <person name="Lapidus A."/>
            <person name="Copeland A."/>
            <person name="Hammon N."/>
            <person name="Pitluck S."/>
            <person name="Goodwin L.A."/>
            <person name="Han C."/>
            <person name="Tapia R."/>
            <person name="Brambilla E.M."/>
            <person name="Potter G."/>
            <person name="Land M."/>
            <person name="Ivanova N."/>
            <person name="Rohde M."/>
            <person name="Goker M."/>
            <person name="Detter J.C."/>
            <person name="Kyrpides N.C."/>
            <person name="Woyke T."/>
        </authorList>
    </citation>
    <scope>NUCLEOTIDE SEQUENCE [LARGE SCALE GENOMIC DNA]</scope>
    <source>
        <strain evidence="3 4">NA-128</strain>
    </source>
</reference>
<dbReference type="HOGENOM" id="CLU_2693841_0_0_11"/>
<sequence>MTTLREPLREENASTPAPRRARKFRPELQGLRALAAALVVVYHVWLDRISGGVDVFLFVSGFLITGQLFRASVR</sequence>
<protein>
    <recommendedName>
        <fullName evidence="5">Acyltransferase</fullName>
    </recommendedName>
</protein>
<feature type="transmembrane region" description="Helical" evidence="2">
    <location>
        <begin position="51"/>
        <end position="69"/>
    </location>
</feature>
<feature type="compositionally biased region" description="Basic and acidic residues" evidence="1">
    <location>
        <begin position="1"/>
        <end position="12"/>
    </location>
</feature>
<dbReference type="Proteomes" id="UP000004705">
    <property type="component" value="Chromosome"/>
</dbReference>
<feature type="transmembrane region" description="Helical" evidence="2">
    <location>
        <begin position="28"/>
        <end position="45"/>
    </location>
</feature>
<dbReference type="RefSeq" id="WP_005439280.1">
    <property type="nucleotide sequence ID" value="NZ_CM001466.1"/>
</dbReference>
<keyword evidence="2" id="KW-0812">Transmembrane</keyword>
<keyword evidence="4" id="KW-1185">Reference proteome</keyword>
<accession>H8GF38</accession>
<evidence type="ECO:0000313" key="4">
    <source>
        <dbReference type="Proteomes" id="UP000004705"/>
    </source>
</evidence>
<gene>
    <name evidence="3" type="ORF">SacazDRAFT_01038</name>
</gene>
<evidence type="ECO:0000256" key="1">
    <source>
        <dbReference type="SAM" id="MobiDB-lite"/>
    </source>
</evidence>
<feature type="non-terminal residue" evidence="3">
    <location>
        <position position="74"/>
    </location>
</feature>
<evidence type="ECO:0008006" key="5">
    <source>
        <dbReference type="Google" id="ProtNLM"/>
    </source>
</evidence>
<proteinExistence type="predicted"/>
<dbReference type="EMBL" id="CM001466">
    <property type="protein sequence ID" value="EHY87982.1"/>
    <property type="molecule type" value="Genomic_DNA"/>
</dbReference>
<dbReference type="AlphaFoldDB" id="H8GF38"/>
<name>H8GF38_9PSEU</name>